<accession>A0A9N9QD64</accession>
<feature type="region of interest" description="Disordered" evidence="1">
    <location>
        <begin position="164"/>
        <end position="198"/>
    </location>
</feature>
<dbReference type="OrthoDB" id="20105at2759"/>
<dbReference type="Proteomes" id="UP000701801">
    <property type="component" value="Unassembled WGS sequence"/>
</dbReference>
<protein>
    <submittedName>
        <fullName evidence="2">Uncharacterized protein</fullName>
    </submittedName>
</protein>
<feature type="region of interest" description="Disordered" evidence="1">
    <location>
        <begin position="103"/>
        <end position="125"/>
    </location>
</feature>
<evidence type="ECO:0000313" key="2">
    <source>
        <dbReference type="EMBL" id="CAG8983191.1"/>
    </source>
</evidence>
<dbReference type="InterPro" id="IPR019240">
    <property type="entry name" value="DUF2196"/>
</dbReference>
<name>A0A9N9QD64_9HELO</name>
<dbReference type="PANTHER" id="PTHR40069">
    <property type="entry name" value="YWBE PROTEIN"/>
    <property type="match status" value="1"/>
</dbReference>
<dbReference type="Pfam" id="PF09962">
    <property type="entry name" value="DUF2196"/>
    <property type="match status" value="1"/>
</dbReference>
<dbReference type="NCBIfam" id="TIGR03833">
    <property type="entry name" value="YwbE family protein"/>
    <property type="match status" value="1"/>
</dbReference>
<keyword evidence="3" id="KW-1185">Reference proteome</keyword>
<organism evidence="2 3">
    <name type="scientific">Hymenoscyphus albidus</name>
    <dbReference type="NCBI Taxonomy" id="595503"/>
    <lineage>
        <taxon>Eukaryota</taxon>
        <taxon>Fungi</taxon>
        <taxon>Dikarya</taxon>
        <taxon>Ascomycota</taxon>
        <taxon>Pezizomycotina</taxon>
        <taxon>Leotiomycetes</taxon>
        <taxon>Helotiales</taxon>
        <taxon>Helotiaceae</taxon>
        <taxon>Hymenoscyphus</taxon>
    </lineage>
</organism>
<feature type="compositionally biased region" description="Basic residues" evidence="1">
    <location>
        <begin position="164"/>
        <end position="173"/>
    </location>
</feature>
<dbReference type="PANTHER" id="PTHR40069:SF1">
    <property type="entry name" value="YWBE PROTEIN"/>
    <property type="match status" value="1"/>
</dbReference>
<gene>
    <name evidence="2" type="ORF">HYALB_00004018</name>
</gene>
<feature type="compositionally biased region" description="Basic and acidic residues" evidence="1">
    <location>
        <begin position="174"/>
        <end position="184"/>
    </location>
</feature>
<evidence type="ECO:0000256" key="1">
    <source>
        <dbReference type="SAM" id="MobiDB-lite"/>
    </source>
</evidence>
<feature type="region of interest" description="Disordered" evidence="1">
    <location>
        <begin position="1"/>
        <end position="40"/>
    </location>
</feature>
<comment type="caution">
    <text evidence="2">The sequence shown here is derived from an EMBL/GenBank/DDBJ whole genome shotgun (WGS) entry which is preliminary data.</text>
</comment>
<evidence type="ECO:0000313" key="3">
    <source>
        <dbReference type="Proteomes" id="UP000701801"/>
    </source>
</evidence>
<reference evidence="2" key="1">
    <citation type="submission" date="2021-07" db="EMBL/GenBank/DDBJ databases">
        <authorList>
            <person name="Durling M."/>
        </authorList>
    </citation>
    <scope>NUCLEOTIDE SEQUENCE</scope>
</reference>
<dbReference type="AlphaFoldDB" id="A0A9N9QD64"/>
<proteinExistence type="predicted"/>
<sequence>MNASRHSNRGGQPSQRGRGRGGRRTGGFNDRRDLHPVPSIQQVIPGAAVSIVLKIDQGSGREIQGTAADILTSGNHPRGIKVRLQDGRVGRVQRMVSEHEAKAASAGLNGLGRNGESERGGGQVTVSARATPMPSRYSDFRLDAPDEPPAAELSLSDYVVVKTKPAKKGKGKKKNEATDGRNGEAEAEAGLTVESSTSKCPVCGEFEGDEVAVAHHVNEHFD</sequence>
<dbReference type="EMBL" id="CAJVRM010000719">
    <property type="protein sequence ID" value="CAG8983191.1"/>
    <property type="molecule type" value="Genomic_DNA"/>
</dbReference>